<gene>
    <name evidence="2" type="ORF">AA0228_2396</name>
</gene>
<sequence>MFVHVPMEDTGEQNGVTEAADREGLGDTLNDGEDDGLEKRHGACTDGRKRKSLA</sequence>
<comment type="caution">
    <text evidence="2">The sequence shown here is derived from an EMBL/GenBank/DDBJ whole genome shotgun (WGS) entry which is preliminary data.</text>
</comment>
<accession>A0ABQ0QDX9</accession>
<reference evidence="2" key="1">
    <citation type="submission" date="2013-04" db="EMBL/GenBank/DDBJ databases">
        <title>The genome sequencing project of 58 acetic acid bacteria.</title>
        <authorList>
            <person name="Okamoto-Kainuma A."/>
            <person name="Ishikawa M."/>
            <person name="Umino S."/>
            <person name="Koizumi Y."/>
            <person name="Shiwa Y."/>
            <person name="Yoshikawa H."/>
            <person name="Matsutani M."/>
            <person name="Matsushita K."/>
        </authorList>
    </citation>
    <scope>NUCLEOTIDE SEQUENCE</scope>
    <source>
        <strain evidence="2">NRIC 0228</strain>
    </source>
</reference>
<evidence type="ECO:0000256" key="1">
    <source>
        <dbReference type="SAM" id="MobiDB-lite"/>
    </source>
</evidence>
<feature type="region of interest" description="Disordered" evidence="1">
    <location>
        <begin position="1"/>
        <end position="54"/>
    </location>
</feature>
<organism evidence="2 3">
    <name type="scientific">Gluconobacter frateurii NRIC 0228</name>
    <dbReference type="NCBI Taxonomy" id="1307946"/>
    <lineage>
        <taxon>Bacteria</taxon>
        <taxon>Pseudomonadati</taxon>
        <taxon>Pseudomonadota</taxon>
        <taxon>Alphaproteobacteria</taxon>
        <taxon>Acetobacterales</taxon>
        <taxon>Acetobacteraceae</taxon>
        <taxon>Gluconobacter</taxon>
    </lineage>
</organism>
<keyword evidence="3" id="KW-1185">Reference proteome</keyword>
<proteinExistence type="predicted"/>
<evidence type="ECO:0000313" key="3">
    <source>
        <dbReference type="Proteomes" id="UP001061070"/>
    </source>
</evidence>
<dbReference type="Proteomes" id="UP001061070">
    <property type="component" value="Unassembled WGS sequence"/>
</dbReference>
<evidence type="ECO:0000313" key="2">
    <source>
        <dbReference type="EMBL" id="GBR14994.1"/>
    </source>
</evidence>
<protein>
    <submittedName>
        <fullName evidence="2">Uncharacterized protein</fullName>
    </submittedName>
</protein>
<name>A0ABQ0QDX9_9PROT</name>
<feature type="compositionally biased region" description="Basic and acidic residues" evidence="1">
    <location>
        <begin position="37"/>
        <end position="47"/>
    </location>
</feature>
<dbReference type="EMBL" id="BAQW01000013">
    <property type="protein sequence ID" value="GBR14994.1"/>
    <property type="molecule type" value="Genomic_DNA"/>
</dbReference>